<dbReference type="EMBL" id="JAEVFJ010000003">
    <property type="protein sequence ID" value="KAH8105817.1"/>
    <property type="molecule type" value="Genomic_DNA"/>
</dbReference>
<dbReference type="AlphaFoldDB" id="A0A8K0XTE7"/>
<keyword evidence="2" id="KW-1185">Reference proteome</keyword>
<sequence>MTQMTEVVMNYHDSRVFTIHLLCSSFAFKTKGLKRRRQRLVHSTSLRDTSCTDNNLKVKLELNYQYHQRLNRFQVVISRLCQRDLDPPGGVTKRYILCIPNLDPNGHIGTTVAQLRLPKPQILTANNVDCIVPPKSGYKHPSTVCKPWRTSSFPDKFINITFPIATVQLPLLLPSKPDMCKRMDFCSALAAALSDTSTHLTPYHDEEVMDYAQAGSAHAMSDREMGIGWSWDLHDKLLEDMVPRVARIGAKRLKSLSRDWRHMRHIVTSYAPSVPPPSRLSYYLSGTGVIRTLVGLRVGRMLCAFMTLEEGNTFEMYAAMSAGEEMTGTVTGRIVCWRGQVAYYEKPLFIMIEREILDSLGPVHDLKFETSYGAIHLAKIPGTHALKILESLGDQLRSVLFVSMWVPKVPERDSGLRFSQGQAWTWFRLKSLKFEDNIEGRASSYRQDEYGQSHLHSLDQRLNERLEVNYKQGTEGNGEAMSPAVYNQIMFTILRR</sequence>
<gene>
    <name evidence="1" type="ORF">BXZ70DRAFT_903957</name>
</gene>
<proteinExistence type="predicted"/>
<dbReference type="Proteomes" id="UP000813824">
    <property type="component" value="Unassembled WGS sequence"/>
</dbReference>
<reference evidence="1" key="1">
    <citation type="journal article" date="2021" name="New Phytol.">
        <title>Evolutionary innovations through gain and loss of genes in the ectomycorrhizal Boletales.</title>
        <authorList>
            <person name="Wu G."/>
            <person name="Miyauchi S."/>
            <person name="Morin E."/>
            <person name="Kuo A."/>
            <person name="Drula E."/>
            <person name="Varga T."/>
            <person name="Kohler A."/>
            <person name="Feng B."/>
            <person name="Cao Y."/>
            <person name="Lipzen A."/>
            <person name="Daum C."/>
            <person name="Hundley H."/>
            <person name="Pangilinan J."/>
            <person name="Johnson J."/>
            <person name="Barry K."/>
            <person name="LaButti K."/>
            <person name="Ng V."/>
            <person name="Ahrendt S."/>
            <person name="Min B."/>
            <person name="Choi I.G."/>
            <person name="Park H."/>
            <person name="Plett J.M."/>
            <person name="Magnuson J."/>
            <person name="Spatafora J.W."/>
            <person name="Nagy L.G."/>
            <person name="Henrissat B."/>
            <person name="Grigoriev I.V."/>
            <person name="Yang Z.L."/>
            <person name="Xu J."/>
            <person name="Martin F.M."/>
        </authorList>
    </citation>
    <scope>NUCLEOTIDE SEQUENCE</scope>
    <source>
        <strain evidence="1">KKN 215</strain>
    </source>
</reference>
<evidence type="ECO:0000313" key="2">
    <source>
        <dbReference type="Proteomes" id="UP000813824"/>
    </source>
</evidence>
<evidence type="ECO:0000313" key="1">
    <source>
        <dbReference type="EMBL" id="KAH8105817.1"/>
    </source>
</evidence>
<name>A0A8K0XTE7_9AGAR</name>
<protein>
    <submittedName>
        <fullName evidence="1">Uncharacterized protein</fullName>
    </submittedName>
</protein>
<comment type="caution">
    <text evidence="1">The sequence shown here is derived from an EMBL/GenBank/DDBJ whole genome shotgun (WGS) entry which is preliminary data.</text>
</comment>
<organism evidence="1 2">
    <name type="scientific">Cristinia sonorae</name>
    <dbReference type="NCBI Taxonomy" id="1940300"/>
    <lineage>
        <taxon>Eukaryota</taxon>
        <taxon>Fungi</taxon>
        <taxon>Dikarya</taxon>
        <taxon>Basidiomycota</taxon>
        <taxon>Agaricomycotina</taxon>
        <taxon>Agaricomycetes</taxon>
        <taxon>Agaricomycetidae</taxon>
        <taxon>Agaricales</taxon>
        <taxon>Pleurotineae</taxon>
        <taxon>Stephanosporaceae</taxon>
        <taxon>Cristinia</taxon>
    </lineage>
</organism>
<accession>A0A8K0XTE7</accession>